<keyword evidence="1" id="KW-0812">Transmembrane</keyword>
<reference evidence="2 3" key="1">
    <citation type="submission" date="2020-08" db="EMBL/GenBank/DDBJ databases">
        <authorList>
            <person name="Koutsovoulos G."/>
            <person name="Danchin GJ E."/>
        </authorList>
    </citation>
    <scope>NUCLEOTIDE SEQUENCE [LARGE SCALE GENOMIC DNA]</scope>
</reference>
<dbReference type="EMBL" id="CAJEWN010001462">
    <property type="protein sequence ID" value="CAD2197676.1"/>
    <property type="molecule type" value="Genomic_DNA"/>
</dbReference>
<evidence type="ECO:0000256" key="1">
    <source>
        <dbReference type="SAM" id="Phobius"/>
    </source>
</evidence>
<name>A0A6V7XEA4_MELEN</name>
<evidence type="ECO:0000313" key="2">
    <source>
        <dbReference type="EMBL" id="CAD2197676.1"/>
    </source>
</evidence>
<protein>
    <submittedName>
        <fullName evidence="2">Uncharacterized protein</fullName>
    </submittedName>
</protein>
<comment type="caution">
    <text evidence="2">The sequence shown here is derived from an EMBL/GenBank/DDBJ whole genome shotgun (WGS) entry which is preliminary data.</text>
</comment>
<keyword evidence="1" id="KW-0472">Membrane</keyword>
<dbReference type="AlphaFoldDB" id="A0A6V7XEA4"/>
<keyword evidence="1" id="KW-1133">Transmembrane helix</keyword>
<accession>A0A6V7XEA4</accession>
<feature type="transmembrane region" description="Helical" evidence="1">
    <location>
        <begin position="53"/>
        <end position="73"/>
    </location>
</feature>
<gene>
    <name evidence="2" type="ORF">MENT_LOCUS50943</name>
</gene>
<sequence>MIDIYQLVLNMLEVDPCHPNNGSWERVSEFLSDELEERSYQPQNFGIRNSRPITLLLVVIEILIVCNFSFYFLPTDLF</sequence>
<proteinExistence type="predicted"/>
<evidence type="ECO:0000313" key="3">
    <source>
        <dbReference type="Proteomes" id="UP000580250"/>
    </source>
</evidence>
<organism evidence="2 3">
    <name type="scientific">Meloidogyne enterolobii</name>
    <name type="common">Root-knot nematode worm</name>
    <name type="synonym">Meloidogyne mayaguensis</name>
    <dbReference type="NCBI Taxonomy" id="390850"/>
    <lineage>
        <taxon>Eukaryota</taxon>
        <taxon>Metazoa</taxon>
        <taxon>Ecdysozoa</taxon>
        <taxon>Nematoda</taxon>
        <taxon>Chromadorea</taxon>
        <taxon>Rhabditida</taxon>
        <taxon>Tylenchina</taxon>
        <taxon>Tylenchomorpha</taxon>
        <taxon>Tylenchoidea</taxon>
        <taxon>Meloidogynidae</taxon>
        <taxon>Meloidogyninae</taxon>
        <taxon>Meloidogyne</taxon>
    </lineage>
</organism>
<dbReference type="Proteomes" id="UP000580250">
    <property type="component" value="Unassembled WGS sequence"/>
</dbReference>